<name>A0A0K1PD62_9BACT</name>
<sequence>MSSRNPAGGLRLLARGLRTGHHTACVTLSLLVPGALCASLPFSAFAQEAPVAAPEPDRSQAAAPSAAGQAPSAPAPASSPDEDAERARLEAELSAELGTTQGPPTVPIPNPEHLQTPSAQPVGKLLPDISAIGTFAAAGFSGEPTLRLPAHEPTHRGPQLQEIELAFQSNIDPFVRADVFLAISSEGLEVEEAYATTLGLPWNLQLRAGQFYAPFGRFNQVHFLEVTPFADMPLPNRRFFGGEQLRGIGAEASVLLPLPFLVELRTAAISAGNEVSFGVPAPEIQRVTDLIGVARLLTSFELTDDLTLVAGASAANGPNSTGGPLVTDKNRTDIWGGDLYLRLRDRSSRAYTALQAEYLYRRATAPDGRVEQGGAYAWLVRRFDAEWEAAVRYDFLGLPGGRELGSPELGGEIGPFLEPARQQRVGAAVSYYPSEFQRIRVQANYDFGLETPGEPAKGVQEYFLQYQLVMGAHGAHPF</sequence>
<protein>
    <submittedName>
        <fullName evidence="2">Zinc-regulated TonB-dependent outer membrane receptor</fullName>
    </submittedName>
</protein>
<dbReference type="Proteomes" id="UP000055590">
    <property type="component" value="Chromosome"/>
</dbReference>
<dbReference type="EMBL" id="CP012332">
    <property type="protein sequence ID" value="AKU91483.1"/>
    <property type="molecule type" value="Genomic_DNA"/>
</dbReference>
<dbReference type="STRING" id="1391653.AKJ08_1870"/>
<dbReference type="OrthoDB" id="9788733at2"/>
<gene>
    <name evidence="2" type="ORF">AKJ08_1870</name>
</gene>
<dbReference type="RefSeq" id="WP_050725785.1">
    <property type="nucleotide sequence ID" value="NZ_CP012332.1"/>
</dbReference>
<feature type="compositionally biased region" description="Low complexity" evidence="1">
    <location>
        <begin position="59"/>
        <end position="79"/>
    </location>
</feature>
<dbReference type="Gene3D" id="2.40.160.10">
    <property type="entry name" value="Porin"/>
    <property type="match status" value="1"/>
</dbReference>
<keyword evidence="2" id="KW-0675">Receptor</keyword>
<organism evidence="2 3">
    <name type="scientific">Vulgatibacter incomptus</name>
    <dbReference type="NCBI Taxonomy" id="1391653"/>
    <lineage>
        <taxon>Bacteria</taxon>
        <taxon>Pseudomonadati</taxon>
        <taxon>Myxococcota</taxon>
        <taxon>Myxococcia</taxon>
        <taxon>Myxococcales</taxon>
        <taxon>Cystobacterineae</taxon>
        <taxon>Vulgatibacteraceae</taxon>
        <taxon>Vulgatibacter</taxon>
    </lineage>
</organism>
<feature type="region of interest" description="Disordered" evidence="1">
    <location>
        <begin position="51"/>
        <end position="122"/>
    </location>
</feature>
<dbReference type="SUPFAM" id="SSF56935">
    <property type="entry name" value="Porins"/>
    <property type="match status" value="1"/>
</dbReference>
<dbReference type="KEGG" id="vin:AKJ08_1870"/>
<evidence type="ECO:0000256" key="1">
    <source>
        <dbReference type="SAM" id="MobiDB-lite"/>
    </source>
</evidence>
<keyword evidence="3" id="KW-1185">Reference proteome</keyword>
<dbReference type="InterPro" id="IPR023614">
    <property type="entry name" value="Porin_dom_sf"/>
</dbReference>
<dbReference type="AlphaFoldDB" id="A0A0K1PD62"/>
<reference evidence="2 3" key="1">
    <citation type="submission" date="2015-08" db="EMBL/GenBank/DDBJ databases">
        <authorList>
            <person name="Babu N.S."/>
            <person name="Beckwith C.J."/>
            <person name="Beseler K.G."/>
            <person name="Brison A."/>
            <person name="Carone J.V."/>
            <person name="Caskin T.P."/>
            <person name="Diamond M."/>
            <person name="Durham M.E."/>
            <person name="Foxe J.M."/>
            <person name="Go M."/>
            <person name="Henderson B.A."/>
            <person name="Jones I.B."/>
            <person name="McGettigan J.A."/>
            <person name="Micheletti S.J."/>
            <person name="Nasrallah M.E."/>
            <person name="Ortiz D."/>
            <person name="Piller C.R."/>
            <person name="Privatt S.R."/>
            <person name="Schneider S.L."/>
            <person name="Sharp S."/>
            <person name="Smith T.C."/>
            <person name="Stanton J.D."/>
            <person name="Ullery H.E."/>
            <person name="Wilson R.J."/>
            <person name="Serrano M.G."/>
            <person name="Buck G."/>
            <person name="Lee V."/>
            <person name="Wang Y."/>
            <person name="Carvalho R."/>
            <person name="Voegtly L."/>
            <person name="Shi R."/>
            <person name="Duckworth R."/>
            <person name="Johnson A."/>
            <person name="Loviza R."/>
            <person name="Walstead R."/>
            <person name="Shah Z."/>
            <person name="Kiflezghi M."/>
            <person name="Wade K."/>
            <person name="Ball S.L."/>
            <person name="Bradley K.W."/>
            <person name="Asai D.J."/>
            <person name="Bowman C.A."/>
            <person name="Russell D.A."/>
            <person name="Pope W.H."/>
            <person name="Jacobs-Sera D."/>
            <person name="Hendrix R.W."/>
            <person name="Hatfull G.F."/>
        </authorList>
    </citation>
    <scope>NUCLEOTIDE SEQUENCE [LARGE SCALE GENOMIC DNA]</scope>
    <source>
        <strain evidence="2 3">DSM 27710</strain>
    </source>
</reference>
<evidence type="ECO:0000313" key="2">
    <source>
        <dbReference type="EMBL" id="AKU91483.1"/>
    </source>
</evidence>
<accession>A0A0K1PD62</accession>
<proteinExistence type="predicted"/>
<evidence type="ECO:0000313" key="3">
    <source>
        <dbReference type="Proteomes" id="UP000055590"/>
    </source>
</evidence>